<evidence type="ECO:0000256" key="3">
    <source>
        <dbReference type="ARBA" id="ARBA00022448"/>
    </source>
</evidence>
<dbReference type="PANTHER" id="PTHR45905">
    <property type="entry name" value="GOLGI-LOCALIZED, GAMMA-ADAPTIN EAR CONTAINING, ARF BINDING PROTEIN"/>
    <property type="match status" value="1"/>
</dbReference>
<evidence type="ECO:0000256" key="5">
    <source>
        <dbReference type="ARBA" id="ARBA00023034"/>
    </source>
</evidence>
<comment type="subcellular location">
    <subcellularLocation>
        <location evidence="1">Endosome membrane</location>
        <topology evidence="1">Peripheral membrane protein</topology>
    </subcellularLocation>
    <subcellularLocation>
        <location evidence="2">Golgi apparatus</location>
    </subcellularLocation>
</comment>
<dbReference type="InterPro" id="IPR008152">
    <property type="entry name" value="Clathrin_a/b/g-adaptin_app_Ig"/>
</dbReference>
<feature type="domain" description="GAE" evidence="6">
    <location>
        <begin position="89"/>
        <end position="211"/>
    </location>
</feature>
<dbReference type="GO" id="GO:0005794">
    <property type="term" value="C:Golgi apparatus"/>
    <property type="evidence" value="ECO:0007669"/>
    <property type="project" value="UniProtKB-SubCell"/>
</dbReference>
<dbReference type="GO" id="GO:0015031">
    <property type="term" value="P:protein transport"/>
    <property type="evidence" value="ECO:0007669"/>
    <property type="project" value="UniProtKB-KW"/>
</dbReference>
<dbReference type="InterPro" id="IPR008153">
    <property type="entry name" value="GAE_dom"/>
</dbReference>
<organism evidence="7 8">
    <name type="scientific">Pagothenia borchgrevinki</name>
    <name type="common">Bald rockcod</name>
    <name type="synonym">Trematomus borchgrevinki</name>
    <dbReference type="NCBI Taxonomy" id="8213"/>
    <lineage>
        <taxon>Eukaryota</taxon>
        <taxon>Metazoa</taxon>
        <taxon>Chordata</taxon>
        <taxon>Craniata</taxon>
        <taxon>Vertebrata</taxon>
        <taxon>Euteleostomi</taxon>
        <taxon>Actinopterygii</taxon>
        <taxon>Neopterygii</taxon>
        <taxon>Teleostei</taxon>
        <taxon>Neoteleostei</taxon>
        <taxon>Acanthomorphata</taxon>
        <taxon>Eupercaria</taxon>
        <taxon>Perciformes</taxon>
        <taxon>Notothenioidei</taxon>
        <taxon>Nototheniidae</taxon>
        <taxon>Pagothenia</taxon>
    </lineage>
</organism>
<keyword evidence="4" id="KW-0653">Protein transport</keyword>
<dbReference type="Proteomes" id="UP001619887">
    <property type="component" value="Unassembled WGS sequence"/>
</dbReference>
<dbReference type="FunFam" id="2.60.40.1230:FF:000001">
    <property type="entry name" value="ADP-ribosylation factor-binding protein GGA1 isoform 1"/>
    <property type="match status" value="1"/>
</dbReference>
<evidence type="ECO:0000256" key="4">
    <source>
        <dbReference type="ARBA" id="ARBA00022927"/>
    </source>
</evidence>
<dbReference type="InterPro" id="IPR027422">
    <property type="entry name" value="GGA1-3"/>
</dbReference>
<keyword evidence="5" id="KW-0333">Golgi apparatus</keyword>
<dbReference type="Pfam" id="PF02883">
    <property type="entry name" value="Alpha_adaptinC2"/>
    <property type="match status" value="1"/>
</dbReference>
<evidence type="ECO:0000313" key="7">
    <source>
        <dbReference type="EMBL" id="KAL3054214.1"/>
    </source>
</evidence>
<reference evidence="7 8" key="1">
    <citation type="journal article" date="2022" name="G3 (Bethesda)">
        <title>Evaluating Illumina-, Nanopore-, and PacBio-based genome assembly strategies with the bald notothen, Trematomus borchgrevinki.</title>
        <authorList>
            <person name="Rayamajhi N."/>
            <person name="Cheng C.C."/>
            <person name="Catchen J.M."/>
        </authorList>
    </citation>
    <scope>NUCLEOTIDE SEQUENCE [LARGE SCALE GENOMIC DNA]</scope>
    <source>
        <strain evidence="7">AGRC-2024</strain>
    </source>
</reference>
<dbReference type="PANTHER" id="PTHR45905:SF4">
    <property type="entry name" value="ADP-RIBOSYLATION FACTOR-BINDING PROTEIN GGA1"/>
    <property type="match status" value="1"/>
</dbReference>
<comment type="caution">
    <text evidence="7">The sequence shown here is derived from an EMBL/GenBank/DDBJ whole genome shotgun (WGS) entry which is preliminary data.</text>
</comment>
<keyword evidence="3" id="KW-0813">Transport</keyword>
<dbReference type="GO" id="GO:0010008">
    <property type="term" value="C:endosome membrane"/>
    <property type="evidence" value="ECO:0007669"/>
    <property type="project" value="UniProtKB-SubCell"/>
</dbReference>
<evidence type="ECO:0000259" key="6">
    <source>
        <dbReference type="PROSITE" id="PS50180"/>
    </source>
</evidence>
<dbReference type="SMART" id="SM00809">
    <property type="entry name" value="Alpha_adaptinC2"/>
    <property type="match status" value="1"/>
</dbReference>
<dbReference type="InterPro" id="IPR013041">
    <property type="entry name" value="Clathrin_app_Ig-like_sf"/>
</dbReference>
<accession>A0ABD2GJD8</accession>
<evidence type="ECO:0000256" key="2">
    <source>
        <dbReference type="ARBA" id="ARBA00004555"/>
    </source>
</evidence>
<evidence type="ECO:0000313" key="8">
    <source>
        <dbReference type="Proteomes" id="UP001619887"/>
    </source>
</evidence>
<name>A0ABD2GJD8_PAGBO</name>
<dbReference type="PROSITE" id="PS50180">
    <property type="entry name" value="GAE"/>
    <property type="match status" value="1"/>
</dbReference>
<dbReference type="EMBL" id="JBIYXZ010002078">
    <property type="protein sequence ID" value="KAL3054214.1"/>
    <property type="molecule type" value="Genomic_DNA"/>
</dbReference>
<dbReference type="Gene3D" id="2.60.40.1230">
    <property type="match status" value="1"/>
</dbReference>
<dbReference type="AlphaFoldDB" id="A0ABD2GJD8"/>
<proteinExistence type="predicted"/>
<keyword evidence="8" id="KW-1185">Reference proteome</keyword>
<sequence>MQQSLPPEDQQVKWDKQLCKPTLRDLQSKSGCTITPIPIPTFVSDPPAPLLSSQPSLAASLLEMSPTHTEAAEVSLTDVFVPLESIKPSSLLPVTVFDGHSLRVLFHFARDSPPSRPDVLVVIISMLSSAPLPVSNINFQTAAPKCMAVKLQPPSGTELPAFNPVLPPAAVTQILLLANPNKDKVQLQYTLTFTMGGQQQHSEAGAVEQFPPAETWGSL</sequence>
<protein>
    <recommendedName>
        <fullName evidence="6">GAE domain-containing protein</fullName>
    </recommendedName>
</protein>
<reference evidence="7 8" key="2">
    <citation type="journal article" date="2024" name="G3 (Bethesda)">
        <title>The genome of the cryopelagic Antarctic bald notothen, Trematomus borchgrevinki.</title>
        <authorList>
            <person name="Rayamajhi N."/>
            <person name="Rivera-Colon A.G."/>
            <person name="Minhas B.F."/>
            <person name="Cheng C.C."/>
            <person name="Catchen J.M."/>
        </authorList>
    </citation>
    <scope>NUCLEOTIDE SEQUENCE [LARGE SCALE GENOMIC DNA]</scope>
    <source>
        <strain evidence="7">AGRC-2024</strain>
    </source>
</reference>
<gene>
    <name evidence="7" type="ORF">OYC64_006524</name>
</gene>
<evidence type="ECO:0000256" key="1">
    <source>
        <dbReference type="ARBA" id="ARBA00004481"/>
    </source>
</evidence>
<dbReference type="SUPFAM" id="SSF49348">
    <property type="entry name" value="Clathrin adaptor appendage domain"/>
    <property type="match status" value="1"/>
</dbReference>